<keyword evidence="4" id="KW-0902">Two-component regulatory system</keyword>
<reference evidence="11" key="1">
    <citation type="journal article" date="2014" name="Int. J. Syst. Evol. Microbiol.">
        <title>Complete genome sequence of Corynebacterium casei LMG S-19264T (=DSM 44701T), isolated from a smear-ripened cheese.</title>
        <authorList>
            <consortium name="US DOE Joint Genome Institute (JGI-PGF)"/>
            <person name="Walter F."/>
            <person name="Albersmeier A."/>
            <person name="Kalinowski J."/>
            <person name="Ruckert C."/>
        </authorList>
    </citation>
    <scope>NUCLEOTIDE SEQUENCE</scope>
    <source>
        <strain evidence="11">CGMCC 1.15178</strain>
    </source>
</reference>
<comment type="caution">
    <text evidence="11">The sequence shown here is derived from an EMBL/GenBank/DDBJ whole genome shotgun (WGS) entry which is preliminary data.</text>
</comment>
<dbReference type="PROSITE" id="PS01124">
    <property type="entry name" value="HTH_ARAC_FAMILY_2"/>
    <property type="match status" value="1"/>
</dbReference>
<evidence type="ECO:0008006" key="13">
    <source>
        <dbReference type="Google" id="ProtNLM"/>
    </source>
</evidence>
<dbReference type="EMBL" id="BMHP01000018">
    <property type="protein sequence ID" value="GGE02086.1"/>
    <property type="molecule type" value="Genomic_DNA"/>
</dbReference>
<evidence type="ECO:0000256" key="4">
    <source>
        <dbReference type="ARBA" id="ARBA00023012"/>
    </source>
</evidence>
<dbReference type="Pfam" id="PF00072">
    <property type="entry name" value="Response_reg"/>
    <property type="match status" value="1"/>
</dbReference>
<dbReference type="AlphaFoldDB" id="A0A916ZKB6"/>
<dbReference type="SUPFAM" id="SSF52172">
    <property type="entry name" value="CheY-like"/>
    <property type="match status" value="1"/>
</dbReference>
<evidence type="ECO:0000256" key="2">
    <source>
        <dbReference type="ARBA" id="ARBA00022490"/>
    </source>
</evidence>
<evidence type="ECO:0000256" key="7">
    <source>
        <dbReference type="ARBA" id="ARBA00023163"/>
    </source>
</evidence>
<dbReference type="GO" id="GO:0000160">
    <property type="term" value="P:phosphorelay signal transduction system"/>
    <property type="evidence" value="ECO:0007669"/>
    <property type="project" value="UniProtKB-KW"/>
</dbReference>
<dbReference type="SMART" id="SM00448">
    <property type="entry name" value="REC"/>
    <property type="match status" value="1"/>
</dbReference>
<protein>
    <recommendedName>
        <fullName evidence="13">Stage 0 sporulation protein A homolog</fullName>
    </recommendedName>
</protein>
<feature type="domain" description="HTH araC/xylS-type" evidence="9">
    <location>
        <begin position="449"/>
        <end position="546"/>
    </location>
</feature>
<dbReference type="Gene3D" id="3.40.50.2300">
    <property type="match status" value="1"/>
</dbReference>
<dbReference type="GO" id="GO:0003700">
    <property type="term" value="F:DNA-binding transcription factor activity"/>
    <property type="evidence" value="ECO:0007669"/>
    <property type="project" value="InterPro"/>
</dbReference>
<reference evidence="11" key="2">
    <citation type="submission" date="2020-09" db="EMBL/GenBank/DDBJ databases">
        <authorList>
            <person name="Sun Q."/>
            <person name="Zhou Y."/>
        </authorList>
    </citation>
    <scope>NUCLEOTIDE SEQUENCE</scope>
    <source>
        <strain evidence="11">CGMCC 1.15178</strain>
    </source>
</reference>
<keyword evidence="12" id="KW-1185">Reference proteome</keyword>
<dbReference type="GO" id="GO:0005737">
    <property type="term" value="C:cytoplasm"/>
    <property type="evidence" value="ECO:0007669"/>
    <property type="project" value="UniProtKB-SubCell"/>
</dbReference>
<dbReference type="Proteomes" id="UP000612456">
    <property type="component" value="Unassembled WGS sequence"/>
</dbReference>
<feature type="modified residue" description="4-aspartylphosphate" evidence="8">
    <location>
        <position position="57"/>
    </location>
</feature>
<dbReference type="InterPro" id="IPR018060">
    <property type="entry name" value="HTH_AraC"/>
</dbReference>
<comment type="subcellular location">
    <subcellularLocation>
        <location evidence="1">Cytoplasm</location>
    </subcellularLocation>
</comment>
<dbReference type="PROSITE" id="PS50110">
    <property type="entry name" value="RESPONSE_REGULATORY"/>
    <property type="match status" value="1"/>
</dbReference>
<dbReference type="RefSeq" id="WP_189000883.1">
    <property type="nucleotide sequence ID" value="NZ_BMHP01000018.1"/>
</dbReference>
<evidence type="ECO:0000259" key="10">
    <source>
        <dbReference type="PROSITE" id="PS50110"/>
    </source>
</evidence>
<dbReference type="InterPro" id="IPR011006">
    <property type="entry name" value="CheY-like_superfamily"/>
</dbReference>
<evidence type="ECO:0000313" key="11">
    <source>
        <dbReference type="EMBL" id="GGE02086.1"/>
    </source>
</evidence>
<evidence type="ECO:0000313" key="12">
    <source>
        <dbReference type="Proteomes" id="UP000612456"/>
    </source>
</evidence>
<evidence type="ECO:0000256" key="3">
    <source>
        <dbReference type="ARBA" id="ARBA00022553"/>
    </source>
</evidence>
<proteinExistence type="predicted"/>
<dbReference type="CDD" id="cd17536">
    <property type="entry name" value="REC_YesN-like"/>
    <property type="match status" value="1"/>
</dbReference>
<dbReference type="PANTHER" id="PTHR42713:SF3">
    <property type="entry name" value="TRANSCRIPTIONAL REGULATORY PROTEIN HPTR"/>
    <property type="match status" value="1"/>
</dbReference>
<gene>
    <name evidence="11" type="ORF">GCM10010911_71380</name>
</gene>
<sequence>MKILIVDDEKLARETIVSMVVEFSEKMSFDVEILEAKDGEEALHIIQGYQPEIVIADIMMPNLNGIELLSQVNELELPTLFIFVSGFDSFEYAQKAVSLGAFSYILKPVHQNEMEEILTKAHIKLEKETKAVISNLHQDILFNRNLKILQKSFMTKLVTHVNNTDVSESIVLQQLKEINLHFRYDCFTVMLIHLNFIAEDNERSRIEIESDIVLKEIFLKNNIDGYEFDVDGKLGYVLNFTSCSNIKEIISDCCNQVTQYLNSFSHCTISTGIGLFTSSLNMLHTSYRDSTNALFQIWFKFQSANDVTQNNLVYYESDHVNESIIDEEINVNYVENLRHQLDLGGASHNKTGALELINKYYSIFFNNHLGLPHDLISNMNFQTIMVLTTFLDKAGLDPDDILGTELFLYNKLNSCTTAEAVLLWCDEKITIALDATKSAFENNNSKLVNRVKEFVKTNIDNNVSLTMAANHIFMTPQYLSKIFHQVEGDNFVNYVKKAKIERAKQLLKQGYKPNEVSETLGFSDTKYFFKVFKQATGLSPSSYKKI</sequence>
<dbReference type="InterPro" id="IPR009057">
    <property type="entry name" value="Homeodomain-like_sf"/>
</dbReference>
<dbReference type="PANTHER" id="PTHR42713">
    <property type="entry name" value="HISTIDINE KINASE-RELATED"/>
    <property type="match status" value="1"/>
</dbReference>
<keyword evidence="7" id="KW-0804">Transcription</keyword>
<evidence type="ECO:0000256" key="8">
    <source>
        <dbReference type="PROSITE-ProRule" id="PRU00169"/>
    </source>
</evidence>
<evidence type="ECO:0000256" key="1">
    <source>
        <dbReference type="ARBA" id="ARBA00004496"/>
    </source>
</evidence>
<name>A0A916ZKB6_9BACL</name>
<dbReference type="Gene3D" id="1.10.10.60">
    <property type="entry name" value="Homeodomain-like"/>
    <property type="match status" value="2"/>
</dbReference>
<keyword evidence="3 8" id="KW-0597">Phosphoprotein</keyword>
<evidence type="ECO:0000256" key="6">
    <source>
        <dbReference type="ARBA" id="ARBA00023125"/>
    </source>
</evidence>
<dbReference type="InterPro" id="IPR051552">
    <property type="entry name" value="HptR"/>
</dbReference>
<feature type="domain" description="Response regulatory" evidence="10">
    <location>
        <begin position="2"/>
        <end position="122"/>
    </location>
</feature>
<evidence type="ECO:0000259" key="9">
    <source>
        <dbReference type="PROSITE" id="PS01124"/>
    </source>
</evidence>
<dbReference type="Pfam" id="PF12833">
    <property type="entry name" value="HTH_18"/>
    <property type="match status" value="1"/>
</dbReference>
<keyword evidence="2" id="KW-0963">Cytoplasm</keyword>
<organism evidence="11 12">
    <name type="scientific">Paenibacillus nasutitermitis</name>
    <dbReference type="NCBI Taxonomy" id="1652958"/>
    <lineage>
        <taxon>Bacteria</taxon>
        <taxon>Bacillati</taxon>
        <taxon>Bacillota</taxon>
        <taxon>Bacilli</taxon>
        <taxon>Bacillales</taxon>
        <taxon>Paenibacillaceae</taxon>
        <taxon>Paenibacillus</taxon>
    </lineage>
</organism>
<accession>A0A916ZKB6</accession>
<dbReference type="InterPro" id="IPR001789">
    <property type="entry name" value="Sig_transdc_resp-reg_receiver"/>
</dbReference>
<evidence type="ECO:0000256" key="5">
    <source>
        <dbReference type="ARBA" id="ARBA00023015"/>
    </source>
</evidence>
<keyword evidence="6" id="KW-0238">DNA-binding</keyword>
<dbReference type="SUPFAM" id="SSF46689">
    <property type="entry name" value="Homeodomain-like"/>
    <property type="match status" value="1"/>
</dbReference>
<keyword evidence="5" id="KW-0805">Transcription regulation</keyword>
<dbReference type="GO" id="GO:0043565">
    <property type="term" value="F:sequence-specific DNA binding"/>
    <property type="evidence" value="ECO:0007669"/>
    <property type="project" value="InterPro"/>
</dbReference>
<dbReference type="SMART" id="SM00342">
    <property type="entry name" value="HTH_ARAC"/>
    <property type="match status" value="1"/>
</dbReference>